<reference evidence="9" key="1">
    <citation type="journal article" date="2022" name="Plant J.">
        <title>Strategies of tolerance reflected in two North American maple genomes.</title>
        <authorList>
            <person name="McEvoy S.L."/>
            <person name="Sezen U.U."/>
            <person name="Trouern-Trend A."/>
            <person name="McMahon S.M."/>
            <person name="Schaberg P.G."/>
            <person name="Yang J."/>
            <person name="Wegrzyn J.L."/>
            <person name="Swenson N.G."/>
        </authorList>
    </citation>
    <scope>NUCLEOTIDE SEQUENCE</scope>
    <source>
        <strain evidence="9">NS2018</strain>
    </source>
</reference>
<evidence type="ECO:0000256" key="3">
    <source>
        <dbReference type="ARBA" id="ARBA00022679"/>
    </source>
</evidence>
<name>A0AA39VG15_ACESA</name>
<comment type="caution">
    <text evidence="9">The sequence shown here is derived from an EMBL/GenBank/DDBJ whole genome shotgun (WGS) entry which is preliminary data.</text>
</comment>
<evidence type="ECO:0000313" key="10">
    <source>
        <dbReference type="Proteomes" id="UP001168877"/>
    </source>
</evidence>
<evidence type="ECO:0000313" key="9">
    <source>
        <dbReference type="EMBL" id="KAK0578696.1"/>
    </source>
</evidence>
<evidence type="ECO:0000256" key="2">
    <source>
        <dbReference type="ARBA" id="ARBA00022676"/>
    </source>
</evidence>
<dbReference type="AlphaFoldDB" id="A0AA39VG15"/>
<dbReference type="GO" id="GO:0016757">
    <property type="term" value="F:glycosyltransferase activity"/>
    <property type="evidence" value="ECO:0007669"/>
    <property type="project" value="UniProtKB-KW"/>
</dbReference>
<organism evidence="9 10">
    <name type="scientific">Acer saccharum</name>
    <name type="common">Sugar maple</name>
    <dbReference type="NCBI Taxonomy" id="4024"/>
    <lineage>
        <taxon>Eukaryota</taxon>
        <taxon>Viridiplantae</taxon>
        <taxon>Streptophyta</taxon>
        <taxon>Embryophyta</taxon>
        <taxon>Tracheophyta</taxon>
        <taxon>Spermatophyta</taxon>
        <taxon>Magnoliopsida</taxon>
        <taxon>eudicotyledons</taxon>
        <taxon>Gunneridae</taxon>
        <taxon>Pentapetalae</taxon>
        <taxon>rosids</taxon>
        <taxon>malvids</taxon>
        <taxon>Sapindales</taxon>
        <taxon>Sapindaceae</taxon>
        <taxon>Hippocastanoideae</taxon>
        <taxon>Acereae</taxon>
        <taxon>Acer</taxon>
    </lineage>
</organism>
<keyword evidence="8" id="KW-0472">Membrane</keyword>
<evidence type="ECO:0000256" key="5">
    <source>
        <dbReference type="ARBA" id="ARBA00023277"/>
    </source>
</evidence>
<dbReference type="Pfam" id="PF10250">
    <property type="entry name" value="O-FucT"/>
    <property type="match status" value="1"/>
</dbReference>
<keyword evidence="5" id="KW-0119">Carbohydrate metabolism</keyword>
<evidence type="ECO:0000256" key="8">
    <source>
        <dbReference type="SAM" id="Phobius"/>
    </source>
</evidence>
<comment type="similarity">
    <text evidence="1">Belongs to the glycosyltransferase GT106 family.</text>
</comment>
<dbReference type="PANTHER" id="PTHR31933:SF4">
    <property type="entry name" value="O-FUCOSYLTRANSFERASE 8"/>
    <property type="match status" value="1"/>
</dbReference>
<reference evidence="9" key="2">
    <citation type="submission" date="2023-06" db="EMBL/GenBank/DDBJ databases">
        <authorList>
            <person name="Swenson N.G."/>
            <person name="Wegrzyn J.L."/>
            <person name="Mcevoy S.L."/>
        </authorList>
    </citation>
    <scope>NUCLEOTIDE SEQUENCE</scope>
    <source>
        <strain evidence="9">NS2018</strain>
        <tissue evidence="9">Leaf</tissue>
    </source>
</reference>
<keyword evidence="2" id="KW-0328">Glycosyltransferase</keyword>
<dbReference type="GO" id="GO:0006004">
    <property type="term" value="P:fucose metabolic process"/>
    <property type="evidence" value="ECO:0007669"/>
    <property type="project" value="UniProtKB-KW"/>
</dbReference>
<evidence type="ECO:0000256" key="7">
    <source>
        <dbReference type="SAM" id="MobiDB-lite"/>
    </source>
</evidence>
<gene>
    <name evidence="9" type="ORF">LWI29_014670</name>
</gene>
<feature type="region of interest" description="Disordered" evidence="7">
    <location>
        <begin position="53"/>
        <end position="79"/>
    </location>
</feature>
<evidence type="ECO:0000256" key="1">
    <source>
        <dbReference type="ARBA" id="ARBA00007737"/>
    </source>
</evidence>
<feature type="transmembrane region" description="Helical" evidence="8">
    <location>
        <begin position="144"/>
        <end position="165"/>
    </location>
</feature>
<sequence length="694" mass="78985">MAHRRCLHALTRHATALVSLNTPINPPFSAAVSFKTVTTSQLDTRTHWSVSRRFSSSKSDDEKEESRGESSNGEEIDDDNMAKDDTVAYINKEKPPIKMYVRLLNLASGALAEICNAVALASLLNSTLVLPRFLYSNVWKDPSLLAYFILTPCCFNGTAVSLVISTKEHFMNMLKDEINIIKELPPYMKSIDIEAIGSLITDADFMKEATPIDYVKKVLPFLVRNGIVHFLGFGNRLGFDPLPYELQRLRCKCNFHALKFVPKIQQAGALLVRRIRKYDSERSMLDKQLLGNFIPNFPSEHQNIARGLSSYLALHLRFEEDMVAYSQCDFGGGKDEQKELQAYREIHFPLLTECLKISKPISPMELRKLRRCPLTPEEVALLLSGLGFKGGTYIYLAGSSIYIWRKITDASVHEPLSEFGHQANTPYVHRMNSNLLEIFHLRLSTMKFIRSGELYRLISNATKTVWNKLPSRSIKFADTLCFAIGGDSVGMAVADIYLEKTYAFTVLNQTCYLGSFTKHLEKHMMGYKFGHFVIGYAAPDSDEKPPEHIEKLLLVMDKAPVLKHILYTEFDERGTSKRGAKRRSEVHAIVDRAYNSTEKKKMASAMCILDDFLEMKTKDNQSPFSRYTIDKIKRETEEVEEGETSTDEGEEVFLDPKERNNTEYKMDIFATLYKKLSGKDVLLVRKTYSDMPPF</sequence>
<keyword evidence="3" id="KW-0808">Transferase</keyword>
<proteinExistence type="inferred from homology"/>
<evidence type="ECO:0000256" key="4">
    <source>
        <dbReference type="ARBA" id="ARBA00023253"/>
    </source>
</evidence>
<keyword evidence="4" id="KW-0294">Fucose metabolism</keyword>
<evidence type="ECO:0000256" key="6">
    <source>
        <dbReference type="ARBA" id="ARBA00030350"/>
    </source>
</evidence>
<dbReference type="Proteomes" id="UP001168877">
    <property type="component" value="Unassembled WGS sequence"/>
</dbReference>
<keyword evidence="8" id="KW-0812">Transmembrane</keyword>
<dbReference type="EMBL" id="JAUESC010000385">
    <property type="protein sequence ID" value="KAK0578696.1"/>
    <property type="molecule type" value="Genomic_DNA"/>
</dbReference>
<feature type="transmembrane region" description="Helical" evidence="8">
    <location>
        <begin position="103"/>
        <end position="124"/>
    </location>
</feature>
<accession>A0AA39VG15</accession>
<keyword evidence="8" id="KW-1133">Transmembrane helix</keyword>
<feature type="compositionally biased region" description="Basic and acidic residues" evidence="7">
    <location>
        <begin position="58"/>
        <end position="68"/>
    </location>
</feature>
<protein>
    <recommendedName>
        <fullName evidence="6">O-fucosyltransferase family protein</fullName>
    </recommendedName>
</protein>
<dbReference type="PANTHER" id="PTHR31933">
    <property type="entry name" value="O-FUCOSYLTRANSFERASE 2-RELATED"/>
    <property type="match status" value="1"/>
</dbReference>
<keyword evidence="10" id="KW-1185">Reference proteome</keyword>
<dbReference type="InterPro" id="IPR019378">
    <property type="entry name" value="GDP-Fuc_O-FucTrfase"/>
</dbReference>
<dbReference type="InterPro" id="IPR052272">
    <property type="entry name" value="GT106_glycosyltransferase"/>
</dbReference>